<proteinExistence type="predicted"/>
<protein>
    <submittedName>
        <fullName evidence="2">Uncharacterized protein</fullName>
    </submittedName>
</protein>
<organism evidence="2">
    <name type="scientific">Hemiselmis tepida</name>
    <dbReference type="NCBI Taxonomy" id="464990"/>
    <lineage>
        <taxon>Eukaryota</taxon>
        <taxon>Cryptophyceae</taxon>
        <taxon>Cryptomonadales</taxon>
        <taxon>Hemiselmidaceae</taxon>
        <taxon>Hemiselmis</taxon>
    </lineage>
</organism>
<evidence type="ECO:0000313" key="2">
    <source>
        <dbReference type="EMBL" id="CAD8793161.1"/>
    </source>
</evidence>
<feature type="region of interest" description="Disordered" evidence="1">
    <location>
        <begin position="1"/>
        <end position="25"/>
    </location>
</feature>
<evidence type="ECO:0000256" key="1">
    <source>
        <dbReference type="SAM" id="MobiDB-lite"/>
    </source>
</evidence>
<dbReference type="AlphaFoldDB" id="A0A7S0YU32"/>
<dbReference type="EMBL" id="HBFN01012835">
    <property type="protein sequence ID" value="CAD8793161.1"/>
    <property type="molecule type" value="Transcribed_RNA"/>
</dbReference>
<gene>
    <name evidence="2" type="ORF">HTEP1355_LOCUS7372</name>
</gene>
<reference evidence="2" key="1">
    <citation type="submission" date="2021-01" db="EMBL/GenBank/DDBJ databases">
        <authorList>
            <person name="Corre E."/>
            <person name="Pelletier E."/>
            <person name="Niang G."/>
            <person name="Scheremetjew M."/>
            <person name="Finn R."/>
            <person name="Kale V."/>
            <person name="Holt S."/>
            <person name="Cochrane G."/>
            <person name="Meng A."/>
            <person name="Brown T."/>
            <person name="Cohen L."/>
        </authorList>
    </citation>
    <scope>NUCLEOTIDE SEQUENCE</scope>
    <source>
        <strain evidence="2">CCMP443</strain>
    </source>
</reference>
<name>A0A7S0YU32_9CRYP</name>
<accession>A0A7S0YU32</accession>
<sequence length="216" mass="22914">MAAAGVTGFAVPPEISPQAKRRPEEEVIHPDKVNALLSSSTVHDWAVSINIRKVDTKGEAAPAAALSSKVDAKQARLVMTELRTRMPQLPAGAAADWRGQGVPRLAEVLVGGMVQMKSLERDDVKAGGVEGADLWEAFVEVGCHTDFKRLVAYRVCGPVTEGEAKALKGALRRLGSLQRNSSGQHHRPPFGQEAPPGASAAAAVVAGLLCWDREEV</sequence>